<protein>
    <recommendedName>
        <fullName evidence="6">G-protein coupled receptors family 1 profile domain-containing protein</fullName>
    </recommendedName>
</protein>
<sequence length="181" mass="20717">MIGLNIRLFIIATFQLGREPPSDERDNKRSSVYLILLVAAFFLAAWIPLFCHIIVCNFTGTTCYTFRNEGTDPLRILPRVNTALTPVLYLRGCKALRVAVFSTVWRPCLKTGYFTNSLAPLSLQFQLSVAVKWILSQHSLDVCHVCFPCLCVFFESSLIFQLHMLRLFIRIVYSMFIPSVQ</sequence>
<dbReference type="InterPro" id="IPR017452">
    <property type="entry name" value="GPCR_Rhodpsn_7TM"/>
</dbReference>
<evidence type="ECO:0000256" key="1">
    <source>
        <dbReference type="ARBA" id="ARBA00004370"/>
    </source>
</evidence>
<evidence type="ECO:0000256" key="4">
    <source>
        <dbReference type="ARBA" id="ARBA00023136"/>
    </source>
</evidence>
<comment type="subcellular location">
    <subcellularLocation>
        <location evidence="1">Membrane</location>
    </subcellularLocation>
</comment>
<accession>A0ABU7CUU6</accession>
<comment type="caution">
    <text evidence="7">The sequence shown here is derived from an EMBL/GenBank/DDBJ whole genome shotgun (WGS) entry which is preliminary data.</text>
</comment>
<proteinExistence type="predicted"/>
<keyword evidence="8" id="KW-1185">Reference proteome</keyword>
<keyword evidence="2 5" id="KW-0812">Transmembrane</keyword>
<dbReference type="PROSITE" id="PS50262">
    <property type="entry name" value="G_PROTEIN_RECEP_F1_2"/>
    <property type="match status" value="1"/>
</dbReference>
<evidence type="ECO:0000256" key="3">
    <source>
        <dbReference type="ARBA" id="ARBA00022989"/>
    </source>
</evidence>
<dbReference type="SUPFAM" id="SSF81321">
    <property type="entry name" value="Family A G protein-coupled receptor-like"/>
    <property type="match status" value="1"/>
</dbReference>
<evidence type="ECO:0000259" key="6">
    <source>
        <dbReference type="PROSITE" id="PS50262"/>
    </source>
</evidence>
<evidence type="ECO:0000313" key="7">
    <source>
        <dbReference type="EMBL" id="MED6266703.1"/>
    </source>
</evidence>
<feature type="transmembrane region" description="Helical" evidence="5">
    <location>
        <begin position="32"/>
        <end position="55"/>
    </location>
</feature>
<name>A0ABU7CUU6_9TELE</name>
<organism evidence="7 8">
    <name type="scientific">Characodon lateralis</name>
    <dbReference type="NCBI Taxonomy" id="208331"/>
    <lineage>
        <taxon>Eukaryota</taxon>
        <taxon>Metazoa</taxon>
        <taxon>Chordata</taxon>
        <taxon>Craniata</taxon>
        <taxon>Vertebrata</taxon>
        <taxon>Euteleostomi</taxon>
        <taxon>Actinopterygii</taxon>
        <taxon>Neopterygii</taxon>
        <taxon>Teleostei</taxon>
        <taxon>Neoteleostei</taxon>
        <taxon>Acanthomorphata</taxon>
        <taxon>Ovalentaria</taxon>
        <taxon>Atherinomorphae</taxon>
        <taxon>Cyprinodontiformes</taxon>
        <taxon>Goodeidae</taxon>
        <taxon>Characodon</taxon>
    </lineage>
</organism>
<keyword evidence="4 5" id="KW-0472">Membrane</keyword>
<evidence type="ECO:0000256" key="2">
    <source>
        <dbReference type="ARBA" id="ARBA00022692"/>
    </source>
</evidence>
<evidence type="ECO:0000256" key="5">
    <source>
        <dbReference type="SAM" id="Phobius"/>
    </source>
</evidence>
<dbReference type="EMBL" id="JAHUTJ010008421">
    <property type="protein sequence ID" value="MED6266703.1"/>
    <property type="molecule type" value="Genomic_DNA"/>
</dbReference>
<evidence type="ECO:0000313" key="8">
    <source>
        <dbReference type="Proteomes" id="UP001352852"/>
    </source>
</evidence>
<keyword evidence="3 5" id="KW-1133">Transmembrane helix</keyword>
<dbReference type="Proteomes" id="UP001352852">
    <property type="component" value="Unassembled WGS sequence"/>
</dbReference>
<gene>
    <name evidence="7" type="ORF">CHARACLAT_004764</name>
</gene>
<feature type="domain" description="G-protein coupled receptors family 1 profile" evidence="6">
    <location>
        <begin position="1"/>
        <end position="89"/>
    </location>
</feature>
<reference evidence="7 8" key="1">
    <citation type="submission" date="2021-06" db="EMBL/GenBank/DDBJ databases">
        <authorList>
            <person name="Palmer J.M."/>
        </authorList>
    </citation>
    <scope>NUCLEOTIDE SEQUENCE [LARGE SCALE GENOMIC DNA]</scope>
    <source>
        <strain evidence="7 8">CL_MEX2019</strain>
        <tissue evidence="7">Muscle</tissue>
    </source>
</reference>